<dbReference type="GeneID" id="68092774"/>
<dbReference type="GO" id="GO:0005634">
    <property type="term" value="C:nucleus"/>
    <property type="evidence" value="ECO:0007669"/>
    <property type="project" value="TreeGrafter"/>
</dbReference>
<dbReference type="GO" id="GO:0051537">
    <property type="term" value="F:2 iron, 2 sulfur cluster binding"/>
    <property type="evidence" value="ECO:0007669"/>
    <property type="project" value="InterPro"/>
</dbReference>
<dbReference type="SUPFAM" id="SSF82657">
    <property type="entry name" value="BolA-like"/>
    <property type="match status" value="1"/>
</dbReference>
<organism evidence="2 3">
    <name type="scientific">Naegleria lovaniensis</name>
    <name type="common">Amoeba</name>
    <dbReference type="NCBI Taxonomy" id="51637"/>
    <lineage>
        <taxon>Eukaryota</taxon>
        <taxon>Discoba</taxon>
        <taxon>Heterolobosea</taxon>
        <taxon>Tetramitia</taxon>
        <taxon>Eutetramitia</taxon>
        <taxon>Vahlkampfiidae</taxon>
        <taxon>Naegleria</taxon>
    </lineage>
</organism>
<dbReference type="GO" id="GO:0051604">
    <property type="term" value="P:protein maturation"/>
    <property type="evidence" value="ECO:0007669"/>
    <property type="project" value="InterPro"/>
</dbReference>
<accession>A0AA88H089</accession>
<dbReference type="PIRSF" id="PIRSF003113">
    <property type="entry name" value="BolA"/>
    <property type="match status" value="1"/>
</dbReference>
<dbReference type="RefSeq" id="XP_044552865.1">
    <property type="nucleotide sequence ID" value="XM_044692613.1"/>
</dbReference>
<evidence type="ECO:0000313" key="2">
    <source>
        <dbReference type="EMBL" id="KAG2388873.1"/>
    </source>
</evidence>
<comment type="caution">
    <text evidence="2">The sequence shown here is derived from an EMBL/GenBank/DDBJ whole genome shotgun (WGS) entry which is preliminary data.</text>
</comment>
<evidence type="ECO:0000313" key="3">
    <source>
        <dbReference type="Proteomes" id="UP000816034"/>
    </source>
</evidence>
<keyword evidence="3" id="KW-1185">Reference proteome</keyword>
<evidence type="ECO:0008006" key="4">
    <source>
        <dbReference type="Google" id="ProtNLM"/>
    </source>
</evidence>
<dbReference type="PANTHER" id="PTHR12735">
    <property type="entry name" value="BOLA-LIKE PROTEIN-RELATED"/>
    <property type="match status" value="1"/>
</dbReference>
<name>A0AA88H089_NAELO</name>
<dbReference type="EMBL" id="PYSW02000009">
    <property type="protein sequence ID" value="KAG2388873.1"/>
    <property type="molecule type" value="Genomic_DNA"/>
</dbReference>
<proteinExistence type="inferred from homology"/>
<sequence>MSKLTDKQLEELLKERIGATFVQVIDQSGGCGSAFQVFVVSPEFQDKKLLERQRLVMNKLQEEMKGIHALSFSKCLTPQQYEEYLKQQQPQQQ</sequence>
<dbReference type="GO" id="GO:0005829">
    <property type="term" value="C:cytosol"/>
    <property type="evidence" value="ECO:0007669"/>
    <property type="project" value="TreeGrafter"/>
</dbReference>
<dbReference type="InterPro" id="IPR036065">
    <property type="entry name" value="BolA-like_sf"/>
</dbReference>
<protein>
    <recommendedName>
        <fullName evidence="4">BolA-like protein</fullName>
    </recommendedName>
</protein>
<dbReference type="PANTHER" id="PTHR12735:SF27">
    <property type="entry name" value="BOLA-LIKE PROTEIN 2"/>
    <property type="match status" value="1"/>
</dbReference>
<dbReference type="Pfam" id="PF01722">
    <property type="entry name" value="BolA"/>
    <property type="match status" value="1"/>
</dbReference>
<dbReference type="AlphaFoldDB" id="A0AA88H089"/>
<dbReference type="InterPro" id="IPR002634">
    <property type="entry name" value="BolA"/>
</dbReference>
<dbReference type="Proteomes" id="UP000816034">
    <property type="component" value="Unassembled WGS sequence"/>
</dbReference>
<reference evidence="2 3" key="1">
    <citation type="journal article" date="2018" name="BMC Genomics">
        <title>The genome of Naegleria lovaniensis, the basis for a comparative approach to unravel pathogenicity factors of the human pathogenic amoeba N. fowleri.</title>
        <authorList>
            <person name="Liechti N."/>
            <person name="Schurch N."/>
            <person name="Bruggmann R."/>
            <person name="Wittwer M."/>
        </authorList>
    </citation>
    <scope>NUCLEOTIDE SEQUENCE [LARGE SCALE GENOMIC DNA]</scope>
    <source>
        <strain evidence="2 3">ATCC 30569</strain>
    </source>
</reference>
<comment type="similarity">
    <text evidence="1">Belongs to the BolA/IbaG family.</text>
</comment>
<gene>
    <name evidence="2" type="ORF">C9374_000312</name>
</gene>
<evidence type="ECO:0000256" key="1">
    <source>
        <dbReference type="RuleBase" id="RU003860"/>
    </source>
</evidence>
<dbReference type="InterPro" id="IPR045115">
    <property type="entry name" value="BOL2"/>
</dbReference>
<dbReference type="Gene3D" id="3.10.20.90">
    <property type="entry name" value="Phosphatidylinositol 3-kinase Catalytic Subunit, Chain A, domain 1"/>
    <property type="match status" value="1"/>
</dbReference>
<dbReference type="GO" id="GO:0006879">
    <property type="term" value="P:intracellular iron ion homeostasis"/>
    <property type="evidence" value="ECO:0007669"/>
    <property type="project" value="InterPro"/>
</dbReference>